<evidence type="ECO:0000313" key="2">
    <source>
        <dbReference type="Proteomes" id="UP000229511"/>
    </source>
</evidence>
<reference evidence="1 2" key="1">
    <citation type="submission" date="2016-03" db="EMBL/GenBank/DDBJ databases">
        <authorList>
            <person name="Rimple P."/>
            <person name="Montgomery M.T."/>
            <person name="Guerrero C.A."/>
            <person name="Mavrich T.N."/>
            <person name="Pope W.H."/>
            <person name="Garlena R.A."/>
            <person name="Russell D.A."/>
            <person name="Jacobs-Sera D."/>
            <person name="Hendrix R.W."/>
            <person name="Hatfull G.F."/>
        </authorList>
    </citation>
    <scope>NUCLEOTIDE SEQUENCE [LARGE SCALE GENOMIC DNA]</scope>
</reference>
<dbReference type="Proteomes" id="UP000229511">
    <property type="component" value="Genome"/>
</dbReference>
<organism evidence="1 2">
    <name type="scientific">Gordonia phage PatrickStar</name>
    <dbReference type="NCBI Taxonomy" id="1838076"/>
    <lineage>
        <taxon>Viruses</taxon>
        <taxon>Duplodnaviria</taxon>
        <taxon>Heunggongvirae</taxon>
        <taxon>Uroviricota</taxon>
        <taxon>Caudoviricetes</taxon>
        <taxon>Orchidvirus</taxon>
        <taxon>Orchidvirus orchid</taxon>
    </lineage>
</organism>
<evidence type="ECO:0000313" key="1">
    <source>
        <dbReference type="EMBL" id="ANA87281.1"/>
    </source>
</evidence>
<accession>A0A160DGX7</accession>
<dbReference type="EMBL" id="KU998252">
    <property type="protein sequence ID" value="ANA87281.1"/>
    <property type="molecule type" value="Genomic_DNA"/>
</dbReference>
<protein>
    <submittedName>
        <fullName evidence="1">Uncharacterized protein</fullName>
    </submittedName>
</protein>
<name>A0A160DGX7_9CAUD</name>
<proteinExistence type="predicted"/>
<sequence>MSDENKKDDISSIVPHVTPMQEGMNAMKEIFDSYIDAGFTENQAIKLVAQMIKNSGEE</sequence>
<gene>
    <name evidence="1" type="primary">47</name>
    <name evidence="1" type="ORF">PBI_PATRICKSTAR_47</name>
</gene>